<dbReference type="EMBL" id="JAGKQM010000005">
    <property type="protein sequence ID" value="KAH0926987.1"/>
    <property type="molecule type" value="Genomic_DNA"/>
</dbReference>
<gene>
    <name evidence="1" type="ORF">HID58_019243</name>
</gene>
<evidence type="ECO:0000313" key="2">
    <source>
        <dbReference type="Proteomes" id="UP000824890"/>
    </source>
</evidence>
<evidence type="ECO:0000313" key="1">
    <source>
        <dbReference type="EMBL" id="KAH0926987.1"/>
    </source>
</evidence>
<proteinExistence type="predicted"/>
<accession>A0ABQ8DCB6</accession>
<comment type="caution">
    <text evidence="1">The sequence shown here is derived from an EMBL/GenBank/DDBJ whole genome shotgun (WGS) entry which is preliminary data.</text>
</comment>
<dbReference type="Proteomes" id="UP000824890">
    <property type="component" value="Unassembled WGS sequence"/>
</dbReference>
<sequence>METRRRPDAKLPKWRFMTTKPLNHHHILSNHRPLSFYWFTEMNKDTHQHKPRSCIYIHTEMFNVTSHLNPTLYPDNSGDNIGLCNLQLFL</sequence>
<organism evidence="1 2">
    <name type="scientific">Brassica napus</name>
    <name type="common">Rape</name>
    <dbReference type="NCBI Taxonomy" id="3708"/>
    <lineage>
        <taxon>Eukaryota</taxon>
        <taxon>Viridiplantae</taxon>
        <taxon>Streptophyta</taxon>
        <taxon>Embryophyta</taxon>
        <taxon>Tracheophyta</taxon>
        <taxon>Spermatophyta</taxon>
        <taxon>Magnoliopsida</taxon>
        <taxon>eudicotyledons</taxon>
        <taxon>Gunneridae</taxon>
        <taxon>Pentapetalae</taxon>
        <taxon>rosids</taxon>
        <taxon>malvids</taxon>
        <taxon>Brassicales</taxon>
        <taxon>Brassicaceae</taxon>
        <taxon>Brassiceae</taxon>
        <taxon>Brassica</taxon>
    </lineage>
</organism>
<keyword evidence="2" id="KW-1185">Reference proteome</keyword>
<reference evidence="1 2" key="1">
    <citation type="submission" date="2021-05" db="EMBL/GenBank/DDBJ databases">
        <title>Genome Assembly of Synthetic Allotetraploid Brassica napus Reveals Homoeologous Exchanges between Subgenomes.</title>
        <authorList>
            <person name="Davis J.T."/>
        </authorList>
    </citation>
    <scope>NUCLEOTIDE SEQUENCE [LARGE SCALE GENOMIC DNA]</scope>
    <source>
        <strain evidence="2">cv. Da-Ae</strain>
        <tissue evidence="1">Seedling</tissue>
    </source>
</reference>
<name>A0ABQ8DCB6_BRANA</name>
<protein>
    <submittedName>
        <fullName evidence="1">Uncharacterized protein</fullName>
    </submittedName>
</protein>